<organism evidence="3 4">
    <name type="scientific">Purpureocillium lilacinum</name>
    <name type="common">Paecilomyces lilacinus</name>
    <dbReference type="NCBI Taxonomy" id="33203"/>
    <lineage>
        <taxon>Eukaryota</taxon>
        <taxon>Fungi</taxon>
        <taxon>Dikarya</taxon>
        <taxon>Ascomycota</taxon>
        <taxon>Pezizomycotina</taxon>
        <taxon>Sordariomycetes</taxon>
        <taxon>Hypocreomycetidae</taxon>
        <taxon>Hypocreales</taxon>
        <taxon>Ophiocordycipitaceae</taxon>
        <taxon>Purpureocillium</taxon>
    </lineage>
</organism>
<comment type="caution">
    <text evidence="3">The sequence shown here is derived from an EMBL/GenBank/DDBJ whole genome shotgun (WGS) entry which is preliminary data.</text>
</comment>
<dbReference type="Proteomes" id="UP001287286">
    <property type="component" value="Unassembled WGS sequence"/>
</dbReference>
<evidence type="ECO:0000256" key="2">
    <source>
        <dbReference type="SAM" id="MobiDB-lite"/>
    </source>
</evidence>
<evidence type="ECO:0000313" key="4">
    <source>
        <dbReference type="Proteomes" id="UP001287286"/>
    </source>
</evidence>
<protein>
    <recommendedName>
        <fullName evidence="5">Chromo domain-containing protein</fullName>
    </recommendedName>
</protein>
<keyword evidence="4" id="KW-1185">Reference proteome</keyword>
<evidence type="ECO:0000313" key="3">
    <source>
        <dbReference type="EMBL" id="KAK4078010.1"/>
    </source>
</evidence>
<evidence type="ECO:0008006" key="5">
    <source>
        <dbReference type="Google" id="ProtNLM"/>
    </source>
</evidence>
<accession>A0ABR0BHN7</accession>
<feature type="compositionally biased region" description="Polar residues" evidence="2">
    <location>
        <begin position="159"/>
        <end position="175"/>
    </location>
</feature>
<dbReference type="InterPro" id="IPR016197">
    <property type="entry name" value="Chromo-like_dom_sf"/>
</dbReference>
<name>A0ABR0BHN7_PURLI</name>
<feature type="compositionally biased region" description="Polar residues" evidence="2">
    <location>
        <begin position="135"/>
        <end position="151"/>
    </location>
</feature>
<reference evidence="3 4" key="1">
    <citation type="journal article" date="2024" name="Microbiol. Resour. Announc.">
        <title>Genome annotations for the ascomycete fungi Trichoderma harzianum, Trichoderma aggressivum, and Purpureocillium lilacinum.</title>
        <authorList>
            <person name="Beijen E.P.W."/>
            <person name="Ohm R.A."/>
        </authorList>
    </citation>
    <scope>NUCLEOTIDE SEQUENCE [LARGE SCALE GENOMIC DNA]</scope>
    <source>
        <strain evidence="3 4">CBS 150709</strain>
    </source>
</reference>
<proteinExistence type="predicted"/>
<feature type="region of interest" description="Disordered" evidence="2">
    <location>
        <begin position="84"/>
        <end position="175"/>
    </location>
</feature>
<feature type="region of interest" description="Disordered" evidence="2">
    <location>
        <begin position="1"/>
        <end position="50"/>
    </location>
</feature>
<dbReference type="SUPFAM" id="SSF54160">
    <property type="entry name" value="Chromo domain-like"/>
    <property type="match status" value="1"/>
</dbReference>
<evidence type="ECO:0000256" key="1">
    <source>
        <dbReference type="ARBA" id="ARBA00011353"/>
    </source>
</evidence>
<gene>
    <name evidence="3" type="ORF">Purlil1_12118</name>
</gene>
<comment type="subunit">
    <text evidence="1">Component of the NuA4 histone acetyltransferase complex.</text>
</comment>
<dbReference type="Gene3D" id="2.40.50.40">
    <property type="match status" value="1"/>
</dbReference>
<feature type="compositionally biased region" description="Basic residues" evidence="2">
    <location>
        <begin position="9"/>
        <end position="21"/>
    </location>
</feature>
<dbReference type="EMBL" id="JAWRVI010000089">
    <property type="protein sequence ID" value="KAK4078010.1"/>
    <property type="molecule type" value="Genomic_DNA"/>
</dbReference>
<sequence length="339" mass="36761">MRGNGVTKHQSKTSRSKHHPARASVQGPAIADNTAGTSTSSHRHFPKELPTILGNDVNSFIQDSHISPSIPPAQLLEAPRKKLPVERPPNSHQKRASLARVEPTNHSSPGRVGNGNLGPIGSTLTQPGETRHDVATTSPATAMTVDTSATKVTDRNARSPMNRSANDTSVLRSQCGPQPHWQPSMAAQVVAKHSDENSVDAPVGRRSSVVSMSIEGTSDAESILSEAYSEGHDPLPEDTSCDCIQVTSYPEDQSTAASARAINSANDESLADEWPVERIIGEEHIDGKVHYLVEWKPTLVSEDDAHNMPDLIEQWERRKTLIKAKSRRGAKRDRVSVMV</sequence>